<keyword evidence="5" id="KW-0808">Transferase</keyword>
<sequence>MKKYLHINHYVSVIAFLALIPIVLLGFTLTFNLIHEGENLKRQHLALAAHLSGEVQTFFNQHVLALETLAAEMKQLHVPPEELKKLVGQVAKHYPGFSEVYVETAEWNLSSNTEHVLFGKGKGWERLEKERMSYSQFGNVKALFGLEETSSGRQRNIFLIVPFSARGSSSTGIIAATLNMEYLDRLLQKQKVYPSGYSVLVDANNLVIYHPAVPSLNFNEMTLPVLSALRQETHGTYEYYSPIYQRTEIASFVTLSPAGWGLWVAAPRQEVIAPVYKAAGLSLGIIILGIIVIVVIRHLLLVNISKPLKHLNKASSELAQGNLAYRVHLDNSLPLEIYELSSNFNSMAQSLEEINFLLKKHGADLEHRVKTRTRELVRKNKELAALYAVASSVSSTNNLMDVLRDVLEEIKALFGVEISTIFLKNEEENELKPAIWRIDYPDGDKLVYTDYTGSFSEQVIKTGTPIIVDNMGSHEERIPISFRKTNLRSLISVPIIYNNNILGAITLSTRQLGRFSQDDLSILQAISSQLGVVISNVSLFNKINQEHHTFLAVINSMHEGLILVDTRQKIVYVNPVFLQIFHLENASWQGLDVKELYQQAHPEVKIVIPVAEMMEDYFEQRIGPPREAAVTHRGKTRYYLIQGFPVSSSEGFLGYGYITRDITREKEVDSLKNSILSTVSHELRTPLTTIRGSAESLLRQDVVWNPGERDEFIHAIVNESQRLRELIDNIMDMSKIEAGVLKLDIHSADVTKVINRVINRFQQRYPEARITTTYSRHLPFVPLDERRIEQVLNNLLENAIKYSPPHQVIHITAEYLPGEKHIKVSVADQGIGIAKEHHQAIFERFYRVNSSWTQKIGGSGVGLAIAKGIIEAHGGSIWVESSLGHGSKFYFTIPCELIEEE</sequence>
<dbReference type="SMART" id="SM00388">
    <property type="entry name" value="HisKA"/>
    <property type="match status" value="1"/>
</dbReference>
<evidence type="ECO:0000256" key="3">
    <source>
        <dbReference type="ARBA" id="ARBA00012438"/>
    </source>
</evidence>
<dbReference type="SMART" id="SM00387">
    <property type="entry name" value="HATPase_c"/>
    <property type="match status" value="1"/>
</dbReference>
<dbReference type="Gene3D" id="3.30.450.20">
    <property type="entry name" value="PAS domain"/>
    <property type="match status" value="2"/>
</dbReference>
<dbReference type="SUPFAM" id="SSF55785">
    <property type="entry name" value="PYP-like sensor domain (PAS domain)"/>
    <property type="match status" value="1"/>
</dbReference>
<dbReference type="GO" id="GO:0016020">
    <property type="term" value="C:membrane"/>
    <property type="evidence" value="ECO:0007669"/>
    <property type="project" value="UniProtKB-SubCell"/>
</dbReference>
<dbReference type="SMART" id="SM00091">
    <property type="entry name" value="PAS"/>
    <property type="match status" value="1"/>
</dbReference>
<evidence type="ECO:0000256" key="8">
    <source>
        <dbReference type="ARBA" id="ARBA00022777"/>
    </source>
</evidence>
<keyword evidence="12 13" id="KW-0472">Membrane</keyword>
<dbReference type="FunFam" id="3.30.565.10:FF:000006">
    <property type="entry name" value="Sensor histidine kinase WalK"/>
    <property type="match status" value="1"/>
</dbReference>
<dbReference type="InterPro" id="IPR003018">
    <property type="entry name" value="GAF"/>
</dbReference>
<evidence type="ECO:0000256" key="9">
    <source>
        <dbReference type="ARBA" id="ARBA00022840"/>
    </source>
</evidence>
<dbReference type="Pfam" id="PF00672">
    <property type="entry name" value="HAMP"/>
    <property type="match status" value="1"/>
</dbReference>
<evidence type="ECO:0000256" key="1">
    <source>
        <dbReference type="ARBA" id="ARBA00000085"/>
    </source>
</evidence>
<dbReference type="GO" id="GO:0030295">
    <property type="term" value="F:protein kinase activator activity"/>
    <property type="evidence" value="ECO:0007669"/>
    <property type="project" value="TreeGrafter"/>
</dbReference>
<dbReference type="AlphaFoldDB" id="A0A7G6DZ28"/>
<dbReference type="Gene3D" id="1.10.287.130">
    <property type="match status" value="1"/>
</dbReference>
<name>A0A7G6DZ28_THEFR</name>
<keyword evidence="17" id="KW-1185">Reference proteome</keyword>
<evidence type="ECO:0000256" key="6">
    <source>
        <dbReference type="ARBA" id="ARBA00022692"/>
    </source>
</evidence>
<dbReference type="InterPro" id="IPR003660">
    <property type="entry name" value="HAMP_dom"/>
</dbReference>
<accession>A0A7G6DZ28</accession>
<dbReference type="Proteomes" id="UP000515847">
    <property type="component" value="Chromosome"/>
</dbReference>
<evidence type="ECO:0000256" key="11">
    <source>
        <dbReference type="ARBA" id="ARBA00023012"/>
    </source>
</evidence>
<dbReference type="InterPro" id="IPR005467">
    <property type="entry name" value="His_kinase_dom"/>
</dbReference>
<evidence type="ECO:0000256" key="4">
    <source>
        <dbReference type="ARBA" id="ARBA00022553"/>
    </source>
</evidence>
<evidence type="ECO:0000256" key="10">
    <source>
        <dbReference type="ARBA" id="ARBA00022989"/>
    </source>
</evidence>
<dbReference type="OrthoDB" id="9806130at2"/>
<evidence type="ECO:0000256" key="5">
    <source>
        <dbReference type="ARBA" id="ARBA00022679"/>
    </source>
</evidence>
<organism evidence="16 17">
    <name type="scientific">Thermanaerosceptrum fracticalcis</name>
    <dbReference type="NCBI Taxonomy" id="1712410"/>
    <lineage>
        <taxon>Bacteria</taxon>
        <taxon>Bacillati</taxon>
        <taxon>Bacillota</taxon>
        <taxon>Clostridia</taxon>
        <taxon>Eubacteriales</taxon>
        <taxon>Peptococcaceae</taxon>
        <taxon>Thermanaerosceptrum</taxon>
    </lineage>
</organism>
<dbReference type="PANTHER" id="PTHR42878">
    <property type="entry name" value="TWO-COMPONENT HISTIDINE KINASE"/>
    <property type="match status" value="1"/>
</dbReference>
<dbReference type="InterPro" id="IPR036890">
    <property type="entry name" value="HATPase_C_sf"/>
</dbReference>
<dbReference type="InterPro" id="IPR029016">
    <property type="entry name" value="GAF-like_dom_sf"/>
</dbReference>
<feature type="transmembrane region" description="Helical" evidence="13">
    <location>
        <begin position="12"/>
        <end position="34"/>
    </location>
</feature>
<evidence type="ECO:0000256" key="2">
    <source>
        <dbReference type="ARBA" id="ARBA00004141"/>
    </source>
</evidence>
<keyword evidence="10 13" id="KW-1133">Transmembrane helix</keyword>
<dbReference type="InterPro" id="IPR000014">
    <property type="entry name" value="PAS"/>
</dbReference>
<dbReference type="CDD" id="cd00130">
    <property type="entry name" value="PAS"/>
    <property type="match status" value="1"/>
</dbReference>
<dbReference type="RefSeq" id="WP_034423257.1">
    <property type="nucleotide sequence ID" value="NZ_CP045798.1"/>
</dbReference>
<feature type="transmembrane region" description="Helical" evidence="13">
    <location>
        <begin position="249"/>
        <end position="266"/>
    </location>
</feature>
<dbReference type="Pfam" id="PF02518">
    <property type="entry name" value="HATPase_c"/>
    <property type="match status" value="1"/>
</dbReference>
<keyword evidence="7" id="KW-0547">Nucleotide-binding</keyword>
<dbReference type="GO" id="GO:0007234">
    <property type="term" value="P:osmosensory signaling via phosphorelay pathway"/>
    <property type="evidence" value="ECO:0007669"/>
    <property type="project" value="TreeGrafter"/>
</dbReference>
<dbReference type="InterPro" id="IPR050351">
    <property type="entry name" value="BphY/WalK/GraS-like"/>
</dbReference>
<reference evidence="16 17" key="1">
    <citation type="journal article" date="2019" name="Front. Microbiol.">
        <title>Thermoanaerosceptrum fracticalcis gen. nov. sp. nov., a Novel Fumarate-Fermenting Microorganism From a Deep Fractured Carbonate Aquifer of the US Great Basin.</title>
        <authorList>
            <person name="Hamilton-Brehm S.D."/>
            <person name="Stewart L.E."/>
            <person name="Zavarin M."/>
            <person name="Caldwell M."/>
            <person name="Lawson P.A."/>
            <person name="Onstott T.C."/>
            <person name="Grzymski J."/>
            <person name="Neveux I."/>
            <person name="Lollar B.S."/>
            <person name="Russell C.E."/>
            <person name="Moser D.P."/>
        </authorList>
    </citation>
    <scope>NUCLEOTIDE SEQUENCE [LARGE SCALE GENOMIC DNA]</scope>
    <source>
        <strain evidence="16 17">DRI-13</strain>
    </source>
</reference>
<dbReference type="CDD" id="cd18774">
    <property type="entry name" value="PDC2_HK_sensor"/>
    <property type="match status" value="1"/>
</dbReference>
<dbReference type="EMBL" id="CP045798">
    <property type="protein sequence ID" value="QNB45082.1"/>
    <property type="molecule type" value="Genomic_DNA"/>
</dbReference>
<dbReference type="InterPro" id="IPR004358">
    <property type="entry name" value="Sig_transdc_His_kin-like_C"/>
</dbReference>
<dbReference type="GO" id="GO:0000156">
    <property type="term" value="F:phosphorelay response regulator activity"/>
    <property type="evidence" value="ECO:0007669"/>
    <property type="project" value="TreeGrafter"/>
</dbReference>
<gene>
    <name evidence="16" type="ORF">BR63_01340</name>
</gene>
<dbReference type="InterPro" id="IPR003594">
    <property type="entry name" value="HATPase_dom"/>
</dbReference>
<dbReference type="FunFam" id="1.10.287.130:FF:000001">
    <property type="entry name" value="Two-component sensor histidine kinase"/>
    <property type="match status" value="1"/>
</dbReference>
<evidence type="ECO:0000259" key="15">
    <source>
        <dbReference type="PROSITE" id="PS50885"/>
    </source>
</evidence>
<keyword evidence="8" id="KW-0418">Kinase</keyword>
<dbReference type="NCBIfam" id="TIGR00229">
    <property type="entry name" value="sensory_box"/>
    <property type="match status" value="1"/>
</dbReference>
<dbReference type="CDD" id="cd06225">
    <property type="entry name" value="HAMP"/>
    <property type="match status" value="1"/>
</dbReference>
<dbReference type="PROSITE" id="PS50885">
    <property type="entry name" value="HAMP"/>
    <property type="match status" value="1"/>
</dbReference>
<evidence type="ECO:0000256" key="13">
    <source>
        <dbReference type="SAM" id="Phobius"/>
    </source>
</evidence>
<feature type="domain" description="Histidine kinase" evidence="14">
    <location>
        <begin position="678"/>
        <end position="897"/>
    </location>
</feature>
<comment type="catalytic activity">
    <reaction evidence="1">
        <text>ATP + protein L-histidine = ADP + protein N-phospho-L-histidine.</text>
        <dbReference type="EC" id="2.7.13.3"/>
    </reaction>
</comment>
<evidence type="ECO:0000256" key="7">
    <source>
        <dbReference type="ARBA" id="ARBA00022741"/>
    </source>
</evidence>
<dbReference type="PROSITE" id="PS50109">
    <property type="entry name" value="HIS_KIN"/>
    <property type="match status" value="1"/>
</dbReference>
<dbReference type="Gene3D" id="3.30.565.10">
    <property type="entry name" value="Histidine kinase-like ATPase, C-terminal domain"/>
    <property type="match status" value="1"/>
</dbReference>
<proteinExistence type="predicted"/>
<dbReference type="SUPFAM" id="SSF55781">
    <property type="entry name" value="GAF domain-like"/>
    <property type="match status" value="1"/>
</dbReference>
<comment type="subcellular location">
    <subcellularLocation>
        <location evidence="2">Membrane</location>
        <topology evidence="2">Multi-pass membrane protein</topology>
    </subcellularLocation>
</comment>
<dbReference type="Gene3D" id="3.30.450.40">
    <property type="match status" value="1"/>
</dbReference>
<dbReference type="SUPFAM" id="SSF158472">
    <property type="entry name" value="HAMP domain-like"/>
    <property type="match status" value="1"/>
</dbReference>
<dbReference type="CDD" id="cd00075">
    <property type="entry name" value="HATPase"/>
    <property type="match status" value="1"/>
</dbReference>
<keyword evidence="6 13" id="KW-0812">Transmembrane</keyword>
<dbReference type="Pfam" id="PF13188">
    <property type="entry name" value="PAS_8"/>
    <property type="match status" value="1"/>
</dbReference>
<evidence type="ECO:0000259" key="14">
    <source>
        <dbReference type="PROSITE" id="PS50109"/>
    </source>
</evidence>
<feature type="transmembrane region" description="Helical" evidence="13">
    <location>
        <begin position="278"/>
        <end position="300"/>
    </location>
</feature>
<dbReference type="SMART" id="SM00304">
    <property type="entry name" value="HAMP"/>
    <property type="match status" value="1"/>
</dbReference>
<dbReference type="CDD" id="cd00082">
    <property type="entry name" value="HisKA"/>
    <property type="match status" value="1"/>
</dbReference>
<dbReference type="KEGG" id="tfr:BR63_01340"/>
<evidence type="ECO:0000256" key="12">
    <source>
        <dbReference type="ARBA" id="ARBA00023136"/>
    </source>
</evidence>
<dbReference type="InterPro" id="IPR036097">
    <property type="entry name" value="HisK_dim/P_sf"/>
</dbReference>
<dbReference type="PRINTS" id="PR00344">
    <property type="entry name" value="BCTRLSENSOR"/>
</dbReference>
<evidence type="ECO:0000313" key="16">
    <source>
        <dbReference type="EMBL" id="QNB45082.1"/>
    </source>
</evidence>
<dbReference type="Pfam" id="PF00512">
    <property type="entry name" value="HisKA"/>
    <property type="match status" value="1"/>
</dbReference>
<dbReference type="GO" id="GO:0000155">
    <property type="term" value="F:phosphorelay sensor kinase activity"/>
    <property type="evidence" value="ECO:0007669"/>
    <property type="project" value="InterPro"/>
</dbReference>
<dbReference type="Pfam" id="PF13185">
    <property type="entry name" value="GAF_2"/>
    <property type="match status" value="1"/>
</dbReference>
<keyword evidence="4" id="KW-0597">Phosphoprotein</keyword>
<dbReference type="Gene3D" id="6.10.340.10">
    <property type="match status" value="1"/>
</dbReference>
<protein>
    <recommendedName>
        <fullName evidence="3">histidine kinase</fullName>
        <ecNumber evidence="3">2.7.13.3</ecNumber>
    </recommendedName>
</protein>
<keyword evidence="11" id="KW-0902">Two-component regulatory system</keyword>
<dbReference type="SMART" id="SM00065">
    <property type="entry name" value="GAF"/>
    <property type="match status" value="1"/>
</dbReference>
<dbReference type="InterPro" id="IPR035965">
    <property type="entry name" value="PAS-like_dom_sf"/>
</dbReference>
<feature type="domain" description="HAMP" evidence="15">
    <location>
        <begin position="302"/>
        <end position="356"/>
    </location>
</feature>
<dbReference type="SUPFAM" id="SSF55874">
    <property type="entry name" value="ATPase domain of HSP90 chaperone/DNA topoisomerase II/histidine kinase"/>
    <property type="match status" value="1"/>
</dbReference>
<keyword evidence="9" id="KW-0067">ATP-binding</keyword>
<evidence type="ECO:0000313" key="17">
    <source>
        <dbReference type="Proteomes" id="UP000515847"/>
    </source>
</evidence>
<dbReference type="InterPro" id="IPR003661">
    <property type="entry name" value="HisK_dim/P_dom"/>
</dbReference>
<dbReference type="PANTHER" id="PTHR42878:SF7">
    <property type="entry name" value="SENSOR HISTIDINE KINASE GLRK"/>
    <property type="match status" value="1"/>
</dbReference>
<dbReference type="SUPFAM" id="SSF47384">
    <property type="entry name" value="Homodimeric domain of signal transducing histidine kinase"/>
    <property type="match status" value="1"/>
</dbReference>
<dbReference type="EC" id="2.7.13.3" evidence="3"/>